<dbReference type="GeneID" id="37001611"/>
<evidence type="ECO:0000256" key="1">
    <source>
        <dbReference type="ARBA" id="ARBA00004123"/>
    </source>
</evidence>
<accession>A0A2V1A7C2</accession>
<dbReference type="InterPro" id="IPR019787">
    <property type="entry name" value="Znf_PHD-finger"/>
</dbReference>
<dbReference type="PANTHER" id="PTHR13793:SF107">
    <property type="entry name" value="BROMODOMAIN-CONTAINING PROTEIN HOMOLOG"/>
    <property type="match status" value="1"/>
</dbReference>
<dbReference type="Pfam" id="PF13831">
    <property type="entry name" value="PHD_2"/>
    <property type="match status" value="1"/>
</dbReference>
<keyword evidence="12" id="KW-1185">Reference proteome</keyword>
<evidence type="ECO:0000256" key="7">
    <source>
        <dbReference type="PROSITE-ProRule" id="PRU00146"/>
    </source>
</evidence>
<evidence type="ECO:0000313" key="11">
    <source>
        <dbReference type="EMBL" id="PVH13506.1"/>
    </source>
</evidence>
<dbReference type="PANTHER" id="PTHR13793">
    <property type="entry name" value="PHD FINGER PROTEINS"/>
    <property type="match status" value="1"/>
</dbReference>
<dbReference type="SUPFAM" id="SSF57903">
    <property type="entry name" value="FYVE/PHD zinc finger"/>
    <property type="match status" value="1"/>
</dbReference>
<comment type="caution">
    <text evidence="11">The sequence shown here is derived from an EMBL/GenBank/DDBJ whole genome shotgun (WGS) entry which is preliminary data.</text>
</comment>
<dbReference type="CDD" id="cd15492">
    <property type="entry name" value="PHD_BRPF_JADE_like"/>
    <property type="match status" value="1"/>
</dbReference>
<evidence type="ECO:0000256" key="4">
    <source>
        <dbReference type="ARBA" id="ARBA00022771"/>
    </source>
</evidence>
<keyword evidence="3" id="KW-0677">Repeat</keyword>
<proteinExistence type="predicted"/>
<dbReference type="PROSITE" id="PS01359">
    <property type="entry name" value="ZF_PHD_1"/>
    <property type="match status" value="1"/>
</dbReference>
<evidence type="ECO:0000256" key="2">
    <source>
        <dbReference type="ARBA" id="ARBA00022723"/>
    </source>
</evidence>
<evidence type="ECO:0000313" key="12">
    <source>
        <dbReference type="Proteomes" id="UP000244406"/>
    </source>
</evidence>
<evidence type="ECO:0000256" key="3">
    <source>
        <dbReference type="ARBA" id="ARBA00022737"/>
    </source>
</evidence>
<evidence type="ECO:0000256" key="8">
    <source>
        <dbReference type="SAM" id="MobiDB-lite"/>
    </source>
</evidence>
<dbReference type="Pfam" id="PF10513">
    <property type="entry name" value="EPL1"/>
    <property type="match status" value="1"/>
</dbReference>
<keyword evidence="2" id="KW-0479">Metal-binding</keyword>
<dbReference type="VEuPathDB" id="FungiDB:CXQ87_001611"/>
<dbReference type="GO" id="GO:0008270">
    <property type="term" value="F:zinc ion binding"/>
    <property type="evidence" value="ECO:0007669"/>
    <property type="project" value="UniProtKB-KW"/>
</dbReference>
<feature type="domain" description="PHD-type" evidence="10">
    <location>
        <begin position="273"/>
        <end position="390"/>
    </location>
</feature>
<sequence length="734" mass="82118">MVAATYDTRPREERDYREIYGDLDETQRLGVVVVEQPPAETAPPAPLPLARPVFVRRERKAPVSRMSKALIEHGFRASRGAGPVRSHYLRQNWPSDNHSSEALEKKDADSGKQKAASREPPKNTFEFDKKFLSRRQVRYDLDEQDEQFLNWRNGRSTARINLSREALELAITVLEEEWHRLEVRMGGMGGDLDEDEAELDESFDKYGNDDGIAGAASISEQRCAVCNDSEGHNGNAIVFCDGCNIAVHQECYGIAFIPEGQWFCRRCMLVRGHSDCSFCPSRSGAFKQLDNGLWSHVVCALWIPEVYFANQIYMEPIEGVGAVPKTRWKLVCYICKQRVGACIQCTNRSCFQAYHVTCAKRAGLYMAMEKGVHGALASKATLTSYCHRHCPPEWSAEAVVVGIAKTRRFYRDRLLASEEKHRLASRRRHENSLSALRWKTEHNTPIAPKCFAQMIYELLLALKVDIPENSLLRGLGNANDVPRSEVLADMHHASAELCKYWCLKREAKRGPLVRPSAHKSMLVAQAAQLYDSAAAQEALASLHEKIEFGHTLVGDLAKITEMASLTQRRQQLALERSLLGLSAYDAAYFPLCTLAAKHLALMSEKLDPTRALTNYKPREGPSFADVLRKTRRFEYTTVEEISADVAALVDVRAGGALGRAAAKWSAYWQSHRGEFEAAAAVDLSKIPFVEVKGGELRLKEHDAGAVLSEEGLSEVEDVTEEPANKTAFKAFLKA</sequence>
<dbReference type="PROSITE" id="PS50016">
    <property type="entry name" value="ZF_PHD_2"/>
    <property type="match status" value="1"/>
</dbReference>
<gene>
    <name evidence="11" type="ORF">CXQ87_001611</name>
</gene>
<evidence type="ECO:0000259" key="10">
    <source>
        <dbReference type="PROSITE" id="PS51805"/>
    </source>
</evidence>
<dbReference type="InterPro" id="IPR034732">
    <property type="entry name" value="EPHD"/>
</dbReference>
<dbReference type="RefSeq" id="XP_025334446.1">
    <property type="nucleotide sequence ID" value="XM_025480146.1"/>
</dbReference>
<evidence type="ECO:0000256" key="6">
    <source>
        <dbReference type="ARBA" id="ARBA00023242"/>
    </source>
</evidence>
<evidence type="ECO:0000259" key="9">
    <source>
        <dbReference type="PROSITE" id="PS50016"/>
    </source>
</evidence>
<feature type="compositionally biased region" description="Basic and acidic residues" evidence="8">
    <location>
        <begin position="98"/>
        <end position="124"/>
    </location>
</feature>
<protein>
    <recommendedName>
        <fullName evidence="13">NuA3 HAT complex component NTO1</fullName>
    </recommendedName>
</protein>
<dbReference type="Gene3D" id="3.30.40.10">
    <property type="entry name" value="Zinc/RING finger domain, C3HC4 (zinc finger)"/>
    <property type="match status" value="2"/>
</dbReference>
<dbReference type="PROSITE" id="PS51805">
    <property type="entry name" value="EPHD"/>
    <property type="match status" value="1"/>
</dbReference>
<evidence type="ECO:0008006" key="13">
    <source>
        <dbReference type="Google" id="ProtNLM"/>
    </source>
</evidence>
<feature type="region of interest" description="Disordered" evidence="8">
    <location>
        <begin position="87"/>
        <end position="124"/>
    </location>
</feature>
<dbReference type="Pfam" id="PF13832">
    <property type="entry name" value="zf-HC5HC2H_2"/>
    <property type="match status" value="1"/>
</dbReference>
<comment type="subcellular location">
    <subcellularLocation>
        <location evidence="1">Nucleus</location>
    </subcellularLocation>
</comment>
<organism evidence="11 12">
    <name type="scientific">Candidozyma duobushaemuli</name>
    <dbReference type="NCBI Taxonomy" id="1231522"/>
    <lineage>
        <taxon>Eukaryota</taxon>
        <taxon>Fungi</taxon>
        <taxon>Dikarya</taxon>
        <taxon>Ascomycota</taxon>
        <taxon>Saccharomycotina</taxon>
        <taxon>Pichiomycetes</taxon>
        <taxon>Metschnikowiaceae</taxon>
        <taxon>Candidozyma</taxon>
    </lineage>
</organism>
<dbReference type="InterPro" id="IPR001965">
    <property type="entry name" value="Znf_PHD"/>
</dbReference>
<dbReference type="InterPro" id="IPR013083">
    <property type="entry name" value="Znf_RING/FYVE/PHD"/>
</dbReference>
<keyword evidence="6" id="KW-0539">Nucleus</keyword>
<dbReference type="GO" id="GO:0005634">
    <property type="term" value="C:nucleus"/>
    <property type="evidence" value="ECO:0007669"/>
    <property type="project" value="UniProtKB-SubCell"/>
</dbReference>
<dbReference type="InterPro" id="IPR011011">
    <property type="entry name" value="Znf_FYVE_PHD"/>
</dbReference>
<keyword evidence="4 7" id="KW-0863">Zinc-finger</keyword>
<dbReference type="GO" id="GO:0006357">
    <property type="term" value="P:regulation of transcription by RNA polymerase II"/>
    <property type="evidence" value="ECO:0007669"/>
    <property type="project" value="TreeGrafter"/>
</dbReference>
<dbReference type="InterPro" id="IPR019542">
    <property type="entry name" value="Enhancer_polycomb-like_N"/>
</dbReference>
<dbReference type="AlphaFoldDB" id="A0A2V1A7C2"/>
<dbReference type="EMBL" id="PKFP01000001">
    <property type="protein sequence ID" value="PVH13506.1"/>
    <property type="molecule type" value="Genomic_DNA"/>
</dbReference>
<dbReference type="InterPro" id="IPR019786">
    <property type="entry name" value="Zinc_finger_PHD-type_CS"/>
</dbReference>
<dbReference type="InterPro" id="IPR050701">
    <property type="entry name" value="Histone_Mod_Regulator"/>
</dbReference>
<evidence type="ECO:0000256" key="5">
    <source>
        <dbReference type="ARBA" id="ARBA00022833"/>
    </source>
</evidence>
<keyword evidence="5" id="KW-0862">Zinc</keyword>
<reference evidence="11 12" key="1">
    <citation type="submission" date="2017-12" db="EMBL/GenBank/DDBJ databases">
        <title>Genome Sequence of the Amphotericin B-resistant Candida duobushaemulonii strain, B09383.</title>
        <authorList>
            <person name="Chow N.A."/>
            <person name="Gade L."/>
            <person name="Batra D."/>
            <person name="Rowe L.A."/>
            <person name="Loparev V.N."/>
            <person name="Litvintseva A.P."/>
        </authorList>
    </citation>
    <scope>NUCLEOTIDE SEQUENCE [LARGE SCALE GENOMIC DNA]</scope>
    <source>
        <strain evidence="11 12">B09383</strain>
    </source>
</reference>
<dbReference type="FunFam" id="3.30.40.10:FF:000007">
    <property type="entry name" value="Bromodomain containing 1, isoform CRA_b"/>
    <property type="match status" value="1"/>
</dbReference>
<dbReference type="SMART" id="SM00249">
    <property type="entry name" value="PHD"/>
    <property type="match status" value="2"/>
</dbReference>
<name>A0A2V1A7C2_9ASCO</name>
<dbReference type="Proteomes" id="UP000244406">
    <property type="component" value="Unassembled WGS sequence"/>
</dbReference>
<feature type="domain" description="PHD-type" evidence="9">
    <location>
        <begin position="220"/>
        <end position="270"/>
    </location>
</feature>